<gene>
    <name evidence="2" type="ORF">COLO4_25053</name>
</gene>
<feature type="region of interest" description="Disordered" evidence="1">
    <location>
        <begin position="88"/>
        <end position="107"/>
    </location>
</feature>
<dbReference type="AlphaFoldDB" id="A0A1R3I4Y9"/>
<sequence>MCRTTTQRPSTCASSYATLQHLASPAPTGGQDGSFELIKALMVQIQLDRKKTKERERERRDEARIAVLENALLKANAQKGDNVMCNKSLHGRKKQMKWKNAPFKTVG</sequence>
<dbReference type="Proteomes" id="UP000187203">
    <property type="component" value="Unassembled WGS sequence"/>
</dbReference>
<keyword evidence="3" id="KW-1185">Reference proteome</keyword>
<name>A0A1R3I4Y9_9ROSI</name>
<dbReference type="EMBL" id="AWUE01018905">
    <property type="protein sequence ID" value="OMO77640.1"/>
    <property type="molecule type" value="Genomic_DNA"/>
</dbReference>
<protein>
    <submittedName>
        <fullName evidence="2">E3 ubiquitin-protein ligase HERC2-like protein</fullName>
    </submittedName>
</protein>
<evidence type="ECO:0000313" key="2">
    <source>
        <dbReference type="EMBL" id="OMO77640.1"/>
    </source>
</evidence>
<comment type="caution">
    <text evidence="2">The sequence shown here is derived from an EMBL/GenBank/DDBJ whole genome shotgun (WGS) entry which is preliminary data.</text>
</comment>
<evidence type="ECO:0000313" key="3">
    <source>
        <dbReference type="Proteomes" id="UP000187203"/>
    </source>
</evidence>
<proteinExistence type="predicted"/>
<reference evidence="3" key="1">
    <citation type="submission" date="2013-09" db="EMBL/GenBank/DDBJ databases">
        <title>Corchorus olitorius genome sequencing.</title>
        <authorList>
            <person name="Alam M."/>
            <person name="Haque M.S."/>
            <person name="Islam M.S."/>
            <person name="Emdad E.M."/>
            <person name="Islam M.M."/>
            <person name="Ahmed B."/>
            <person name="Halim A."/>
            <person name="Hossen Q.M.M."/>
            <person name="Hossain M.Z."/>
            <person name="Ahmed R."/>
            <person name="Khan M.M."/>
            <person name="Islam R."/>
            <person name="Rashid M.M."/>
            <person name="Khan S.A."/>
            <person name="Rahman M.S."/>
            <person name="Alam M."/>
            <person name="Yahiya A.S."/>
            <person name="Khan M.S."/>
            <person name="Azam M.S."/>
            <person name="Haque T."/>
            <person name="Lashkar M.Z.H."/>
            <person name="Akhand A.I."/>
            <person name="Morshed G."/>
            <person name="Roy S."/>
            <person name="Uddin K.S."/>
            <person name="Rabeya T."/>
            <person name="Hossain A.S."/>
            <person name="Chowdhury A."/>
            <person name="Snigdha A.R."/>
            <person name="Mortoza M.S."/>
            <person name="Matin S.A."/>
            <person name="Hoque S.M.E."/>
            <person name="Islam M.K."/>
            <person name="Roy D.K."/>
            <person name="Haider R."/>
            <person name="Moosa M.M."/>
            <person name="Elias S.M."/>
            <person name="Hasan A.M."/>
            <person name="Jahan S."/>
            <person name="Shafiuddin M."/>
            <person name="Mahmood N."/>
            <person name="Shommy N.S."/>
        </authorList>
    </citation>
    <scope>NUCLEOTIDE SEQUENCE [LARGE SCALE GENOMIC DNA]</scope>
    <source>
        <strain evidence="3">cv. O-4</strain>
    </source>
</reference>
<organism evidence="2 3">
    <name type="scientific">Corchorus olitorius</name>
    <dbReference type="NCBI Taxonomy" id="93759"/>
    <lineage>
        <taxon>Eukaryota</taxon>
        <taxon>Viridiplantae</taxon>
        <taxon>Streptophyta</taxon>
        <taxon>Embryophyta</taxon>
        <taxon>Tracheophyta</taxon>
        <taxon>Spermatophyta</taxon>
        <taxon>Magnoliopsida</taxon>
        <taxon>eudicotyledons</taxon>
        <taxon>Gunneridae</taxon>
        <taxon>Pentapetalae</taxon>
        <taxon>rosids</taxon>
        <taxon>malvids</taxon>
        <taxon>Malvales</taxon>
        <taxon>Malvaceae</taxon>
        <taxon>Grewioideae</taxon>
        <taxon>Apeibeae</taxon>
        <taxon>Corchorus</taxon>
    </lineage>
</organism>
<accession>A0A1R3I4Y9</accession>
<evidence type="ECO:0000256" key="1">
    <source>
        <dbReference type="SAM" id="MobiDB-lite"/>
    </source>
</evidence>